<proteinExistence type="inferred from homology"/>
<evidence type="ECO:0000256" key="6">
    <source>
        <dbReference type="RuleBase" id="RU362028"/>
    </source>
</evidence>
<evidence type="ECO:0000313" key="9">
    <source>
        <dbReference type="Proteomes" id="UP000184241"/>
    </source>
</evidence>
<dbReference type="PROSITE" id="PS50889">
    <property type="entry name" value="S4"/>
    <property type="match status" value="1"/>
</dbReference>
<feature type="active site" evidence="4">
    <location>
        <position position="144"/>
    </location>
</feature>
<dbReference type="Gene3D" id="3.30.2350.10">
    <property type="entry name" value="Pseudouridine synthase"/>
    <property type="match status" value="1"/>
</dbReference>
<dbReference type="InterPro" id="IPR002942">
    <property type="entry name" value="S4_RNA-bd"/>
</dbReference>
<protein>
    <recommendedName>
        <fullName evidence="6">Pseudouridine synthase</fullName>
        <ecNumber evidence="6">5.4.99.-</ecNumber>
    </recommendedName>
</protein>
<dbReference type="Gene3D" id="3.10.290.10">
    <property type="entry name" value="RNA-binding S4 domain"/>
    <property type="match status" value="1"/>
</dbReference>
<dbReference type="GO" id="GO:0003723">
    <property type="term" value="F:RNA binding"/>
    <property type="evidence" value="ECO:0007669"/>
    <property type="project" value="UniProtKB-KW"/>
</dbReference>
<dbReference type="CDD" id="cd02869">
    <property type="entry name" value="PseudoU_synth_RluA_like"/>
    <property type="match status" value="1"/>
</dbReference>
<dbReference type="GO" id="GO:0000455">
    <property type="term" value="P:enzyme-directed rRNA pseudouridine synthesis"/>
    <property type="evidence" value="ECO:0007669"/>
    <property type="project" value="UniProtKB-ARBA"/>
</dbReference>
<accession>A0A1M5WUC7</accession>
<dbReference type="AlphaFoldDB" id="A0A1M5WUC7"/>
<name>A0A1M5WUC7_9CLOT</name>
<evidence type="ECO:0000256" key="4">
    <source>
        <dbReference type="PIRSR" id="PIRSR606225-1"/>
    </source>
</evidence>
<dbReference type="EMBL" id="FQXU01000004">
    <property type="protein sequence ID" value="SHH91028.1"/>
    <property type="molecule type" value="Genomic_DNA"/>
</dbReference>
<dbReference type="PANTHER" id="PTHR21600">
    <property type="entry name" value="MITOCHONDRIAL RNA PSEUDOURIDINE SYNTHASE"/>
    <property type="match status" value="1"/>
</dbReference>
<comment type="function">
    <text evidence="6">Responsible for synthesis of pseudouridine from uracil.</text>
</comment>
<dbReference type="EC" id="5.4.99.-" evidence="6"/>
<dbReference type="InterPro" id="IPR020103">
    <property type="entry name" value="PsdUridine_synth_cat_dom_sf"/>
</dbReference>
<dbReference type="NCBIfam" id="TIGR00005">
    <property type="entry name" value="rluA_subfam"/>
    <property type="match status" value="1"/>
</dbReference>
<keyword evidence="5" id="KW-0694">RNA-binding</keyword>
<feature type="domain" description="RNA-binding S4" evidence="7">
    <location>
        <begin position="12"/>
        <end position="72"/>
    </location>
</feature>
<gene>
    <name evidence="8" type="ORF">SAMN02745941_01260</name>
</gene>
<dbReference type="Pfam" id="PF00849">
    <property type="entry name" value="PseudoU_synth_2"/>
    <property type="match status" value="1"/>
</dbReference>
<evidence type="ECO:0000256" key="3">
    <source>
        <dbReference type="ARBA" id="ARBA00023235"/>
    </source>
</evidence>
<dbReference type="Pfam" id="PF01479">
    <property type="entry name" value="S4"/>
    <property type="match status" value="1"/>
</dbReference>
<evidence type="ECO:0000256" key="1">
    <source>
        <dbReference type="ARBA" id="ARBA00000073"/>
    </source>
</evidence>
<dbReference type="CDD" id="cd00165">
    <property type="entry name" value="S4"/>
    <property type="match status" value="1"/>
</dbReference>
<comment type="catalytic activity">
    <reaction evidence="1 6">
        <text>a uridine in RNA = a pseudouridine in RNA</text>
        <dbReference type="Rhea" id="RHEA:48348"/>
        <dbReference type="Rhea" id="RHEA-COMP:12068"/>
        <dbReference type="Rhea" id="RHEA-COMP:12069"/>
        <dbReference type="ChEBI" id="CHEBI:65314"/>
        <dbReference type="ChEBI" id="CHEBI:65315"/>
    </reaction>
</comment>
<sequence length="320" mass="36824">MKIEIGTNEAGQRLDKFLRKLLKDVPLSVIFKALRKGDVKVNGKKQKEKYSLEVGDLVEVKYITTETKKKEPNFQKVDASGLKITYEDENLLLVEKWPGVLVHSDKKDGPPTLTDYVLSYLNDKGDYLPEKEVTFTPASCNRLDRNTSGMVFFGKNFEALKSLNELIRDREVKKYYTALVKGRIKDRVYEGYILKNQENNVSKVYNDRVPNSKKIAMEVKTIQSNGAFSLIEIELITGRSHQLRAHLAELGNPIIGDAKYGEKKLNSFFNNKFALDYQYLYAYKVIFKNVPEKFSYLKNKTIAEGLPPMFKKIKTDVFKF</sequence>
<dbReference type="RefSeq" id="WP_073017792.1">
    <property type="nucleotide sequence ID" value="NZ_FQXU01000004.1"/>
</dbReference>
<dbReference type="InterPro" id="IPR006145">
    <property type="entry name" value="PsdUridine_synth_RsuA/RluA"/>
</dbReference>
<comment type="similarity">
    <text evidence="2 6">Belongs to the pseudouridine synthase RluA family.</text>
</comment>
<dbReference type="SUPFAM" id="SSF55120">
    <property type="entry name" value="Pseudouridine synthase"/>
    <property type="match status" value="1"/>
</dbReference>
<reference evidence="8 9" key="1">
    <citation type="submission" date="2016-11" db="EMBL/GenBank/DDBJ databases">
        <authorList>
            <person name="Jaros S."/>
            <person name="Januszkiewicz K."/>
            <person name="Wedrychowicz H."/>
        </authorList>
    </citation>
    <scope>NUCLEOTIDE SEQUENCE [LARGE SCALE GENOMIC DNA]</scope>
    <source>
        <strain evidence="8 9">DSM 6191</strain>
    </source>
</reference>
<dbReference type="InterPro" id="IPR050188">
    <property type="entry name" value="RluA_PseudoU_synthase"/>
</dbReference>
<keyword evidence="3 6" id="KW-0413">Isomerase</keyword>
<dbReference type="Proteomes" id="UP000184241">
    <property type="component" value="Unassembled WGS sequence"/>
</dbReference>
<evidence type="ECO:0000256" key="2">
    <source>
        <dbReference type="ARBA" id="ARBA00010876"/>
    </source>
</evidence>
<evidence type="ECO:0000259" key="7">
    <source>
        <dbReference type="SMART" id="SM00363"/>
    </source>
</evidence>
<organism evidence="8 9">
    <name type="scientific">Clostridium intestinale DSM 6191</name>
    <dbReference type="NCBI Taxonomy" id="1121320"/>
    <lineage>
        <taxon>Bacteria</taxon>
        <taxon>Bacillati</taxon>
        <taxon>Bacillota</taxon>
        <taxon>Clostridia</taxon>
        <taxon>Eubacteriales</taxon>
        <taxon>Clostridiaceae</taxon>
        <taxon>Clostridium</taxon>
    </lineage>
</organism>
<dbReference type="GO" id="GO:0120159">
    <property type="term" value="F:rRNA pseudouridine synthase activity"/>
    <property type="evidence" value="ECO:0007669"/>
    <property type="project" value="UniProtKB-ARBA"/>
</dbReference>
<dbReference type="InterPro" id="IPR036986">
    <property type="entry name" value="S4_RNA-bd_sf"/>
</dbReference>
<dbReference type="InterPro" id="IPR006225">
    <property type="entry name" value="PsdUridine_synth_RluC/D"/>
</dbReference>
<evidence type="ECO:0000256" key="5">
    <source>
        <dbReference type="PROSITE-ProRule" id="PRU00182"/>
    </source>
</evidence>
<dbReference type="PANTHER" id="PTHR21600:SF83">
    <property type="entry name" value="PSEUDOURIDYLATE SYNTHASE RPUSD4, MITOCHONDRIAL"/>
    <property type="match status" value="1"/>
</dbReference>
<dbReference type="SMART" id="SM00363">
    <property type="entry name" value="S4"/>
    <property type="match status" value="1"/>
</dbReference>
<evidence type="ECO:0000313" key="8">
    <source>
        <dbReference type="EMBL" id="SHH91028.1"/>
    </source>
</evidence>
<dbReference type="SUPFAM" id="SSF55174">
    <property type="entry name" value="Alpha-L RNA-binding motif"/>
    <property type="match status" value="1"/>
</dbReference>